<evidence type="ECO:0000256" key="1">
    <source>
        <dbReference type="ARBA" id="ARBA00009437"/>
    </source>
</evidence>
<comment type="similarity">
    <text evidence="1">Belongs to the LysR transcriptional regulatory family.</text>
</comment>
<gene>
    <name evidence="6" type="ORF">BKA02_001228</name>
</gene>
<dbReference type="PRINTS" id="PR00039">
    <property type="entry name" value="HTHLYSR"/>
</dbReference>
<comment type="caution">
    <text evidence="6">The sequence shown here is derived from an EMBL/GenBank/DDBJ whole genome shotgun (WGS) entry which is preliminary data.</text>
</comment>
<dbReference type="EMBL" id="JACCBH010000001">
    <property type="protein sequence ID" value="NYD54173.1"/>
    <property type="molecule type" value="Genomic_DNA"/>
</dbReference>
<sequence length="352" mass="37314">MDADETRTPAGLHSAGLHSAGLHSAGLHTAGDLPDIAALQLLTATVVCGSISAAARELGITQQSASARLRSIERRFGLELFHRTPAGVRTTPAGEAVASWAEEVLVAAEHFRVGVETLRDEQRRQLVVAASQTVSAHLLPAWLVALRARQVEAGIAPTAVRMLSGNSADVEAAVRAGDADLGFVESSVVAPDFSRSVVAQDALVVVVGVQHAWARRARVSPGEVADAALVMREEGSGTRRSWEQTARERLGRSPADPVAVLPTSAAVRSAVAEGVGPAVLSRRAVADDVHLGRLREIPWADEAVLRPITAVWRGTARDLSPVSRRLIEIAAQASRVEAARYRRRADGPHPRD</sequence>
<feature type="domain" description="HTH lysR-type" evidence="5">
    <location>
        <begin position="34"/>
        <end position="91"/>
    </location>
</feature>
<dbReference type="InterPro" id="IPR036388">
    <property type="entry name" value="WH-like_DNA-bd_sf"/>
</dbReference>
<keyword evidence="2" id="KW-0805">Transcription regulation</keyword>
<dbReference type="InterPro" id="IPR005119">
    <property type="entry name" value="LysR_subst-bd"/>
</dbReference>
<evidence type="ECO:0000313" key="6">
    <source>
        <dbReference type="EMBL" id="NYD54173.1"/>
    </source>
</evidence>
<evidence type="ECO:0000256" key="4">
    <source>
        <dbReference type="ARBA" id="ARBA00023163"/>
    </source>
</evidence>
<evidence type="ECO:0000259" key="5">
    <source>
        <dbReference type="PROSITE" id="PS50931"/>
    </source>
</evidence>
<evidence type="ECO:0000256" key="3">
    <source>
        <dbReference type="ARBA" id="ARBA00023125"/>
    </source>
</evidence>
<dbReference type="PANTHER" id="PTHR30126:SF39">
    <property type="entry name" value="HTH-TYPE TRANSCRIPTIONAL REGULATOR CYSL"/>
    <property type="match status" value="1"/>
</dbReference>
<dbReference type="GO" id="GO:0000976">
    <property type="term" value="F:transcription cis-regulatory region binding"/>
    <property type="evidence" value="ECO:0007669"/>
    <property type="project" value="TreeGrafter"/>
</dbReference>
<organism evidence="6 7">
    <name type="scientific">Microbacterium pseudoresistens</name>
    <dbReference type="NCBI Taxonomy" id="640634"/>
    <lineage>
        <taxon>Bacteria</taxon>
        <taxon>Bacillati</taxon>
        <taxon>Actinomycetota</taxon>
        <taxon>Actinomycetes</taxon>
        <taxon>Micrococcales</taxon>
        <taxon>Microbacteriaceae</taxon>
        <taxon>Microbacterium</taxon>
    </lineage>
</organism>
<accession>A0A7Y9JN37</accession>
<evidence type="ECO:0000313" key="7">
    <source>
        <dbReference type="Proteomes" id="UP000552045"/>
    </source>
</evidence>
<keyword evidence="7" id="KW-1185">Reference proteome</keyword>
<dbReference type="Proteomes" id="UP000552045">
    <property type="component" value="Unassembled WGS sequence"/>
</dbReference>
<dbReference type="SUPFAM" id="SSF53850">
    <property type="entry name" value="Periplasmic binding protein-like II"/>
    <property type="match status" value="1"/>
</dbReference>
<dbReference type="GO" id="GO:0003700">
    <property type="term" value="F:DNA-binding transcription factor activity"/>
    <property type="evidence" value="ECO:0007669"/>
    <property type="project" value="InterPro"/>
</dbReference>
<protein>
    <submittedName>
        <fullName evidence="6">Molybdate transport repressor ModE-like protein</fullName>
    </submittedName>
</protein>
<evidence type="ECO:0000256" key="2">
    <source>
        <dbReference type="ARBA" id="ARBA00023015"/>
    </source>
</evidence>
<dbReference type="InterPro" id="IPR000847">
    <property type="entry name" value="LysR_HTH_N"/>
</dbReference>
<dbReference type="RefSeq" id="WP_218844468.1">
    <property type="nucleotide sequence ID" value="NZ_BAABLC010000001.1"/>
</dbReference>
<dbReference type="InterPro" id="IPR036390">
    <property type="entry name" value="WH_DNA-bd_sf"/>
</dbReference>
<keyword evidence="4" id="KW-0804">Transcription</keyword>
<dbReference type="Gene3D" id="1.10.10.10">
    <property type="entry name" value="Winged helix-like DNA-binding domain superfamily/Winged helix DNA-binding domain"/>
    <property type="match status" value="1"/>
</dbReference>
<dbReference type="Gene3D" id="3.40.190.10">
    <property type="entry name" value="Periplasmic binding protein-like II"/>
    <property type="match status" value="2"/>
</dbReference>
<dbReference type="SUPFAM" id="SSF46785">
    <property type="entry name" value="Winged helix' DNA-binding domain"/>
    <property type="match status" value="1"/>
</dbReference>
<dbReference type="PROSITE" id="PS50931">
    <property type="entry name" value="HTH_LYSR"/>
    <property type="match status" value="1"/>
</dbReference>
<name>A0A7Y9JN37_9MICO</name>
<reference evidence="6 7" key="1">
    <citation type="submission" date="2020-07" db="EMBL/GenBank/DDBJ databases">
        <title>Sequencing the genomes of 1000 actinobacteria strains.</title>
        <authorList>
            <person name="Klenk H.-P."/>
        </authorList>
    </citation>
    <scope>NUCLEOTIDE SEQUENCE [LARGE SCALE GENOMIC DNA]</scope>
    <source>
        <strain evidence="6 7">DSM 22185</strain>
    </source>
</reference>
<dbReference type="PANTHER" id="PTHR30126">
    <property type="entry name" value="HTH-TYPE TRANSCRIPTIONAL REGULATOR"/>
    <property type="match status" value="1"/>
</dbReference>
<keyword evidence="3" id="KW-0238">DNA-binding</keyword>
<dbReference type="AlphaFoldDB" id="A0A7Y9JN37"/>
<dbReference type="Pfam" id="PF00126">
    <property type="entry name" value="HTH_1"/>
    <property type="match status" value="1"/>
</dbReference>
<proteinExistence type="inferred from homology"/>
<dbReference type="Pfam" id="PF03466">
    <property type="entry name" value="LysR_substrate"/>
    <property type="match status" value="1"/>
</dbReference>